<dbReference type="InterPro" id="IPR003776">
    <property type="entry name" value="YcaO-like_dom"/>
</dbReference>
<dbReference type="EMBL" id="CP058351">
    <property type="protein sequence ID" value="QLF71957.1"/>
    <property type="molecule type" value="Genomic_DNA"/>
</dbReference>
<dbReference type="PANTHER" id="PTHR37809">
    <property type="entry name" value="RIBOSOMAL PROTEIN S12 METHYLTHIOTRANSFERASE ACCESSORY FACTOR YCAO"/>
    <property type="match status" value="1"/>
</dbReference>
<keyword evidence="2" id="KW-0614">Plasmid</keyword>
<dbReference type="PANTHER" id="PTHR37809:SF1">
    <property type="entry name" value="RIBOSOMAL PROTEIN S12 METHYLTHIOTRANSFERASE ACCESSORY FACTOR YCAO"/>
    <property type="match status" value="1"/>
</dbReference>
<name>A0ABX6QUL5_9HYPH</name>
<dbReference type="Gene3D" id="3.30.1330.230">
    <property type="match status" value="1"/>
</dbReference>
<dbReference type="Gene3D" id="3.30.40.250">
    <property type="match status" value="1"/>
</dbReference>
<dbReference type="RefSeq" id="WP_138287609.1">
    <property type="nucleotide sequence ID" value="NZ_CP058351.1"/>
</dbReference>
<evidence type="ECO:0000313" key="3">
    <source>
        <dbReference type="Proteomes" id="UP000308530"/>
    </source>
</evidence>
<evidence type="ECO:0000259" key="1">
    <source>
        <dbReference type="PROSITE" id="PS51664"/>
    </source>
</evidence>
<organism evidence="2 3">
    <name type="scientific">Peteryoungia desertarenae</name>
    <dbReference type="NCBI Taxonomy" id="1813451"/>
    <lineage>
        <taxon>Bacteria</taxon>
        <taxon>Pseudomonadati</taxon>
        <taxon>Pseudomonadota</taxon>
        <taxon>Alphaproteobacteria</taxon>
        <taxon>Hyphomicrobiales</taxon>
        <taxon>Rhizobiaceae</taxon>
        <taxon>Peteryoungia</taxon>
    </lineage>
</organism>
<protein>
    <submittedName>
        <fullName evidence="2">YcaO-like family protein</fullName>
    </submittedName>
</protein>
<dbReference type="Proteomes" id="UP000308530">
    <property type="component" value="Plasmid pPRADMK78_01"/>
</dbReference>
<dbReference type="NCBIfam" id="TIGR00702">
    <property type="entry name" value="YcaO-type kinase domain"/>
    <property type="match status" value="1"/>
</dbReference>
<sequence>MDVVTYRSCSAGETFDRVSPFLYRLGITRVARQTGLDKIGIPVWCAVQPNALAIVIAQGKGLDNEAARTSAVMEAVERSVATAPCCRVITSSRAVFEEKTIRHDRLDELLAAKTQPLAMDEALEWVAARHLLTGEEVWLPYDAVHLDRSLDHRRYWQSSDGLASGNHREEAILHGLLERIERDAHTLWQITPPNRRYARRLDPASLVLPELRIMVERIEQAGLEIAIFDMTSDLSLPAITALLAPRDRKALPVLRHVEVTLGCGAHAHPEVAVSRAVSEAVQSRMTFIAGARDDHLPQIFEQPASSDTLVAFDAVPSIALSSLPSFDAANTASALQAVLDRLSNRRIDRLYAVDLSPEWLPASVVKVIAPQLENPDGERRQRFGMRAISRALQ</sequence>
<dbReference type="Gene3D" id="3.30.160.660">
    <property type="match status" value="1"/>
</dbReference>
<feature type="domain" description="YcaO" evidence="1">
    <location>
        <begin position="59"/>
        <end position="393"/>
    </location>
</feature>
<dbReference type="PROSITE" id="PS51664">
    <property type="entry name" value="YCAO"/>
    <property type="match status" value="1"/>
</dbReference>
<reference evidence="2 3" key="1">
    <citation type="submission" date="2020-06" db="EMBL/GenBank/DDBJ databases">
        <title>Genome sequence of Rhizobium sp strain ADMK78.</title>
        <authorList>
            <person name="Rahi P."/>
        </authorList>
    </citation>
    <scope>NUCLEOTIDE SEQUENCE [LARGE SCALE GENOMIC DNA]</scope>
    <source>
        <strain evidence="2 3">ADMK78</strain>
        <plasmid evidence="2 3">pPRADMK78_01</plasmid>
    </source>
</reference>
<proteinExistence type="predicted"/>
<keyword evidence="3" id="KW-1185">Reference proteome</keyword>
<accession>A0ABX6QUL5</accession>
<gene>
    <name evidence="2" type="ORF">FE840_020380</name>
</gene>
<dbReference type="Pfam" id="PF02624">
    <property type="entry name" value="YcaO"/>
    <property type="match status" value="1"/>
</dbReference>
<evidence type="ECO:0000313" key="2">
    <source>
        <dbReference type="EMBL" id="QLF71957.1"/>
    </source>
</evidence>
<geneLocation type="plasmid" evidence="2 3">
    <name>pPRADMK78_01</name>
</geneLocation>